<evidence type="ECO:0000313" key="2">
    <source>
        <dbReference type="EMBL" id="THF52976.1"/>
    </source>
</evidence>
<reference evidence="2 3" key="1">
    <citation type="submission" date="2019-04" db="EMBL/GenBank/DDBJ databases">
        <title>Flavobacterium sp. nov. isolated from construction timber.</title>
        <authorList>
            <person name="Lin S.-Y."/>
            <person name="Chang C.-T."/>
            <person name="Young C.-C."/>
        </authorList>
    </citation>
    <scope>NUCLEOTIDE SEQUENCE [LARGE SCALE GENOMIC DNA]</scope>
    <source>
        <strain evidence="2 3">CC-CTC003</strain>
    </source>
</reference>
<gene>
    <name evidence="2" type="ORF">E6C50_01855</name>
</gene>
<feature type="compositionally biased region" description="Basic and acidic residues" evidence="1">
    <location>
        <begin position="163"/>
        <end position="173"/>
    </location>
</feature>
<dbReference type="OrthoDB" id="771660at2"/>
<sequence>MKLSDEQERLYQLRRKGVLPEIELPGQVYVVDWRERVLRAKDCIDVAPLVLSERKRNFYADIYFFYYNTVEKKFVDLDMKLTMLPKDVMIVKIPGGLQLDPVGVAREYGIDEKKFVKDNPMSERIVAEAIPLTMTNLITIAERNRVKELLAEIESEVEAQIDAEEKSMREATAKAENNPSQKDDSQKKIKKEPKRGRRGRRK</sequence>
<comment type="caution">
    <text evidence="2">The sequence shown here is derived from an EMBL/GenBank/DDBJ whole genome shotgun (WGS) entry which is preliminary data.</text>
</comment>
<proteinExistence type="predicted"/>
<organism evidence="2 3">
    <name type="scientific">Flavobacterium supellecticarium</name>
    <dbReference type="NCBI Taxonomy" id="2565924"/>
    <lineage>
        <taxon>Bacteria</taxon>
        <taxon>Pseudomonadati</taxon>
        <taxon>Bacteroidota</taxon>
        <taxon>Flavobacteriia</taxon>
        <taxon>Flavobacteriales</taxon>
        <taxon>Flavobacteriaceae</taxon>
        <taxon>Flavobacterium</taxon>
    </lineage>
</organism>
<name>A0A4V3W8Y0_9FLAO</name>
<evidence type="ECO:0000313" key="3">
    <source>
        <dbReference type="Proteomes" id="UP000307507"/>
    </source>
</evidence>
<keyword evidence="3" id="KW-1185">Reference proteome</keyword>
<dbReference type="RefSeq" id="WP_136401501.1">
    <property type="nucleotide sequence ID" value="NZ_SSNZ01000001.1"/>
</dbReference>
<feature type="compositionally biased region" description="Basic residues" evidence="1">
    <location>
        <begin position="188"/>
        <end position="202"/>
    </location>
</feature>
<evidence type="ECO:0000256" key="1">
    <source>
        <dbReference type="SAM" id="MobiDB-lite"/>
    </source>
</evidence>
<dbReference type="AlphaFoldDB" id="A0A4V3W8Y0"/>
<dbReference type="EMBL" id="SSNZ01000001">
    <property type="protein sequence ID" value="THF52976.1"/>
    <property type="molecule type" value="Genomic_DNA"/>
</dbReference>
<feature type="region of interest" description="Disordered" evidence="1">
    <location>
        <begin position="161"/>
        <end position="202"/>
    </location>
</feature>
<protein>
    <submittedName>
        <fullName evidence="2">Uncharacterized protein</fullName>
    </submittedName>
</protein>
<accession>A0A4V3W8Y0</accession>
<dbReference type="Proteomes" id="UP000307507">
    <property type="component" value="Unassembled WGS sequence"/>
</dbReference>